<feature type="compositionally biased region" description="Basic residues" evidence="1">
    <location>
        <begin position="181"/>
        <end position="197"/>
    </location>
</feature>
<comment type="caution">
    <text evidence="2">The sequence shown here is derived from an EMBL/GenBank/DDBJ whole genome shotgun (WGS) entry which is preliminary data.</text>
</comment>
<dbReference type="Proteomes" id="UP001465755">
    <property type="component" value="Unassembled WGS sequence"/>
</dbReference>
<evidence type="ECO:0000313" key="2">
    <source>
        <dbReference type="EMBL" id="KAK9806627.1"/>
    </source>
</evidence>
<gene>
    <name evidence="2" type="ORF">WJX73_001806</name>
</gene>
<keyword evidence="3" id="KW-1185">Reference proteome</keyword>
<name>A0AAW1PCK4_9CHLO</name>
<accession>A0AAW1PCK4</accession>
<dbReference type="GO" id="GO:0042023">
    <property type="term" value="P:DNA endoreduplication"/>
    <property type="evidence" value="ECO:0007669"/>
    <property type="project" value="InterPro"/>
</dbReference>
<dbReference type="GO" id="GO:0051276">
    <property type="term" value="P:chromosome organization"/>
    <property type="evidence" value="ECO:0007669"/>
    <property type="project" value="TreeGrafter"/>
</dbReference>
<dbReference type="GO" id="GO:0005634">
    <property type="term" value="C:nucleus"/>
    <property type="evidence" value="ECO:0007669"/>
    <property type="project" value="TreeGrafter"/>
</dbReference>
<dbReference type="PANTHER" id="PTHR34810">
    <property type="entry name" value="DNA-BINDING PROTEIN BIN4"/>
    <property type="match status" value="1"/>
</dbReference>
<proteinExistence type="predicted"/>
<dbReference type="EMBL" id="JALJOQ010000035">
    <property type="protein sequence ID" value="KAK9806627.1"/>
    <property type="molecule type" value="Genomic_DNA"/>
</dbReference>
<feature type="compositionally biased region" description="Basic and acidic residues" evidence="1">
    <location>
        <begin position="159"/>
        <end position="168"/>
    </location>
</feature>
<evidence type="ECO:0000313" key="3">
    <source>
        <dbReference type="Proteomes" id="UP001465755"/>
    </source>
</evidence>
<reference evidence="2 3" key="1">
    <citation type="journal article" date="2024" name="Nat. Commun.">
        <title>Phylogenomics reveals the evolutionary origins of lichenization in chlorophyte algae.</title>
        <authorList>
            <person name="Puginier C."/>
            <person name="Libourel C."/>
            <person name="Otte J."/>
            <person name="Skaloud P."/>
            <person name="Haon M."/>
            <person name="Grisel S."/>
            <person name="Petersen M."/>
            <person name="Berrin J.G."/>
            <person name="Delaux P.M."/>
            <person name="Dal Grande F."/>
            <person name="Keller J."/>
        </authorList>
    </citation>
    <scope>NUCLEOTIDE SEQUENCE [LARGE SCALE GENOMIC DNA]</scope>
    <source>
        <strain evidence="2 3">SAG 2036</strain>
    </source>
</reference>
<sequence length="197" mass="20504">MVAGLTSSDAAAAQQRDGLLSGKVPIVLPEKLATNKYIVELEPTGDGADDLTGDAGAVGRVLVAGKGEEAELRLDLKGVVYAAALVPSACTLAVVNISGTEARVEAMASQFLQLTRERDAAGGSTGGDGDNHFMWDDDDNYQVGAAGAEEPQKKAGGKRKADQDDVPAKKRRQTTKGSKPSAKRKSSKPSKPKAKKK</sequence>
<evidence type="ECO:0000256" key="1">
    <source>
        <dbReference type="SAM" id="MobiDB-lite"/>
    </source>
</evidence>
<dbReference type="AlphaFoldDB" id="A0AAW1PCK4"/>
<dbReference type="PANTHER" id="PTHR34810:SF1">
    <property type="entry name" value="DNA-BINDING PROTEIN BIN4"/>
    <property type="match status" value="1"/>
</dbReference>
<dbReference type="InterPro" id="IPR033246">
    <property type="entry name" value="BIN4"/>
</dbReference>
<dbReference type="GO" id="GO:0003690">
    <property type="term" value="F:double-stranded DNA binding"/>
    <property type="evidence" value="ECO:0007669"/>
    <property type="project" value="InterPro"/>
</dbReference>
<protein>
    <submittedName>
        <fullName evidence="2">Uncharacterized protein</fullName>
    </submittedName>
</protein>
<organism evidence="2 3">
    <name type="scientific">Symbiochloris irregularis</name>
    <dbReference type="NCBI Taxonomy" id="706552"/>
    <lineage>
        <taxon>Eukaryota</taxon>
        <taxon>Viridiplantae</taxon>
        <taxon>Chlorophyta</taxon>
        <taxon>core chlorophytes</taxon>
        <taxon>Trebouxiophyceae</taxon>
        <taxon>Trebouxiales</taxon>
        <taxon>Trebouxiaceae</taxon>
        <taxon>Symbiochloris</taxon>
    </lineage>
</organism>
<dbReference type="GO" id="GO:0009330">
    <property type="term" value="C:DNA topoisomerase type II (double strand cut, ATP-hydrolyzing) complex"/>
    <property type="evidence" value="ECO:0007669"/>
    <property type="project" value="InterPro"/>
</dbReference>
<feature type="region of interest" description="Disordered" evidence="1">
    <location>
        <begin position="119"/>
        <end position="197"/>
    </location>
</feature>